<evidence type="ECO:0008006" key="12">
    <source>
        <dbReference type="Google" id="ProtNLM"/>
    </source>
</evidence>
<dbReference type="InterPro" id="IPR029021">
    <property type="entry name" value="Prot-tyrosine_phosphatase-like"/>
</dbReference>
<gene>
    <name evidence="10" type="ORF">CDAUBV1_LOCUS10536</name>
</gene>
<dbReference type="Pfam" id="PF21098">
    <property type="entry name" value="PH-GRAM_MTMR6-like"/>
    <property type="match status" value="1"/>
</dbReference>
<dbReference type="Gene3D" id="2.30.29.30">
    <property type="entry name" value="Pleckstrin-homology domain (PH domain)/Phosphotyrosine-binding domain (PTB)"/>
    <property type="match status" value="1"/>
</dbReference>
<proteinExistence type="inferred from homology"/>
<keyword evidence="4" id="KW-0963">Cytoplasm</keyword>
<evidence type="ECO:0000259" key="8">
    <source>
        <dbReference type="PROSITE" id="PS50056"/>
    </source>
</evidence>
<dbReference type="GO" id="GO:0004438">
    <property type="term" value="F:phosphatidylinositol-3-phosphate phosphatase activity"/>
    <property type="evidence" value="ECO:0007669"/>
    <property type="project" value="TreeGrafter"/>
</dbReference>
<dbReference type="InterPro" id="IPR000387">
    <property type="entry name" value="Tyr_Pase_dom"/>
</dbReference>
<evidence type="ECO:0000256" key="1">
    <source>
        <dbReference type="ARBA" id="ARBA00004184"/>
    </source>
</evidence>
<dbReference type="PANTHER" id="PTHR10807">
    <property type="entry name" value="MYOTUBULARIN-RELATED"/>
    <property type="match status" value="1"/>
</dbReference>
<dbReference type="InterPro" id="IPR011993">
    <property type="entry name" value="PH-like_dom_sf"/>
</dbReference>
<name>A0AAV2THU2_CALDB</name>
<comment type="subcellular location">
    <subcellularLocation>
        <location evidence="2">Cytoplasm</location>
    </subcellularLocation>
    <subcellularLocation>
        <location evidence="1">Endomembrane system</location>
        <topology evidence="1">Peripheral membrane protein</topology>
    </subcellularLocation>
</comment>
<evidence type="ECO:0000256" key="5">
    <source>
        <dbReference type="PIRSR" id="PIRSR630564-1"/>
    </source>
</evidence>
<dbReference type="SUPFAM" id="SSF57903">
    <property type="entry name" value="FYVE/PHD zinc finger"/>
    <property type="match status" value="1"/>
</dbReference>
<dbReference type="GO" id="GO:0106018">
    <property type="term" value="F:phosphatidylinositol-3,5-bisphosphate phosphatase activity"/>
    <property type="evidence" value="ECO:0007669"/>
    <property type="project" value="TreeGrafter"/>
</dbReference>
<dbReference type="GO" id="GO:0005737">
    <property type="term" value="C:cytoplasm"/>
    <property type="evidence" value="ECO:0007669"/>
    <property type="project" value="UniProtKB-SubCell"/>
</dbReference>
<evidence type="ECO:0000259" key="9">
    <source>
        <dbReference type="PROSITE" id="PS51339"/>
    </source>
</evidence>
<dbReference type="SUPFAM" id="SSF50729">
    <property type="entry name" value="PH domain-like"/>
    <property type="match status" value="1"/>
</dbReference>
<dbReference type="PANTHER" id="PTHR10807:SF8">
    <property type="entry name" value="PHOSPHATIDYLINOSITOL-3-PHOSPHATE PHOSPHATASE"/>
    <property type="match status" value="1"/>
</dbReference>
<dbReference type="InterPro" id="IPR030564">
    <property type="entry name" value="Myotubularin"/>
</dbReference>
<dbReference type="PROSITE" id="PS00383">
    <property type="entry name" value="TYR_PHOSPHATASE_1"/>
    <property type="match status" value="1"/>
</dbReference>
<dbReference type="CDD" id="cd00065">
    <property type="entry name" value="FYVE_like_SF"/>
    <property type="match status" value="1"/>
</dbReference>
<organism evidence="10 11">
    <name type="scientific">Calicophoron daubneyi</name>
    <name type="common">Rumen fluke</name>
    <name type="synonym">Paramphistomum daubneyi</name>
    <dbReference type="NCBI Taxonomy" id="300641"/>
    <lineage>
        <taxon>Eukaryota</taxon>
        <taxon>Metazoa</taxon>
        <taxon>Spiralia</taxon>
        <taxon>Lophotrochozoa</taxon>
        <taxon>Platyhelminthes</taxon>
        <taxon>Trematoda</taxon>
        <taxon>Digenea</taxon>
        <taxon>Plagiorchiida</taxon>
        <taxon>Pronocephalata</taxon>
        <taxon>Paramphistomoidea</taxon>
        <taxon>Paramphistomidae</taxon>
        <taxon>Calicophoron</taxon>
    </lineage>
</organism>
<dbReference type="InterPro" id="IPR011011">
    <property type="entry name" value="Znf_FYVE_PHD"/>
</dbReference>
<evidence type="ECO:0000256" key="3">
    <source>
        <dbReference type="ARBA" id="ARBA00007471"/>
    </source>
</evidence>
<sequence>MSGALDRLQVTQVNDVFYLDHFDGNAHVRGTLHLTLTHVFFIGSSRNQEIWLSNQLISSVERLPLTTGGAPLVIRGKDFRVIRLLIPRERDCHKVYNTIRELGCPDNLSELPCFRSSPPECYWDKAEGWRTFDLDSQYRKLGLPNSAWSLSNMNNEFQVCDTYPRVLCVPATVSKGMLTASSRFRSRGRFPVLTYIHPNGKSALCRSSQPLAGFASRCVEDQLLLEAIRMANPLSSVLYVVDARPALNALTNKAQGKGYEDATVYRGISLQFFDIENIHVVRSSLEKMLKVCQEPAISLDAFASGLEKSGWLRHLRSILEGSYFVAARLHEGSSVLVHCSDGWDRTAQVCSLAQIILDPYYRTLSGFEALIKKEWLFFGHKFSDRCGLTNATDTRENSPIFTQFLDCVRHLIDLCPSKFEYNTELLRLLHYEAYSARYGTFVGCSEKERYALGIPKLTYSVWAFINHQRDQFVNPFYEHADHMVRSSSSLNEELDEHDGLANGIEFTSAGEGKFRYAADVLPNFVLLPQLFKLWHGLYLRWEWRVPRAEGQIVGPLLDLMRGRQILASHRRLLEARIAQMCKLLNRPLEDVLPLSGRSIRGGDESDVFSENRKETDNGCDIRKAVRSVSDVLKKTTVDDVSEPDEERKTSGDKMQAWGSDTRLNSTIGSCLADADSLPPPSVEQLSGELKSISGKWSSLLKRDSPCSVCGTHLVLCPETSHCHVCGTNVCSRCISMKPNSLPGLWSSELSGVCVCQNCSGILEDSRVPHFSRQSGLIRKQANKSFPADPLQSSPLTP</sequence>
<dbReference type="GO" id="GO:0046856">
    <property type="term" value="P:phosphatidylinositol dephosphorylation"/>
    <property type="evidence" value="ECO:0007669"/>
    <property type="project" value="TreeGrafter"/>
</dbReference>
<evidence type="ECO:0000256" key="6">
    <source>
        <dbReference type="PIRSR" id="PIRSR630564-2"/>
    </source>
</evidence>
<feature type="region of interest" description="Disordered" evidence="7">
    <location>
        <begin position="636"/>
        <end position="658"/>
    </location>
</feature>
<feature type="active site" description="Phosphocysteine intermediate" evidence="5">
    <location>
        <position position="339"/>
    </location>
</feature>
<dbReference type="Pfam" id="PF06602">
    <property type="entry name" value="Myotub-related"/>
    <property type="match status" value="1"/>
</dbReference>
<evidence type="ECO:0000256" key="2">
    <source>
        <dbReference type="ARBA" id="ARBA00004496"/>
    </source>
</evidence>
<feature type="domain" description="Tyrosine specific protein phosphatases" evidence="8">
    <location>
        <begin position="309"/>
        <end position="370"/>
    </location>
</feature>
<evidence type="ECO:0000256" key="7">
    <source>
        <dbReference type="SAM" id="MobiDB-lite"/>
    </source>
</evidence>
<reference evidence="10" key="1">
    <citation type="submission" date="2024-06" db="EMBL/GenBank/DDBJ databases">
        <authorList>
            <person name="Liu X."/>
            <person name="Lenzi L."/>
            <person name="Haldenby T S."/>
            <person name="Uol C."/>
        </authorList>
    </citation>
    <scope>NUCLEOTIDE SEQUENCE</scope>
</reference>
<evidence type="ECO:0000256" key="4">
    <source>
        <dbReference type="ARBA" id="ARBA00022490"/>
    </source>
</evidence>
<feature type="domain" description="Myotubularin phosphatase" evidence="9">
    <location>
        <begin position="128"/>
        <end position="538"/>
    </location>
</feature>
<comment type="similarity">
    <text evidence="3">Belongs to the protein-tyrosine phosphatase family. Non-receptor class myotubularin subfamily.</text>
</comment>
<dbReference type="EMBL" id="CAXLJL010000323">
    <property type="protein sequence ID" value="CAL5136446.1"/>
    <property type="molecule type" value="Genomic_DNA"/>
</dbReference>
<feature type="binding site" evidence="6">
    <location>
        <begin position="277"/>
        <end position="278"/>
    </location>
    <ligand>
        <name>substrate</name>
    </ligand>
</feature>
<dbReference type="GO" id="GO:0012505">
    <property type="term" value="C:endomembrane system"/>
    <property type="evidence" value="ECO:0007669"/>
    <property type="project" value="UniProtKB-SubCell"/>
</dbReference>
<comment type="caution">
    <text evidence="10">The sequence shown here is derived from an EMBL/GenBank/DDBJ whole genome shotgun (WGS) entry which is preliminary data.</text>
</comment>
<dbReference type="InterPro" id="IPR048994">
    <property type="entry name" value="PH-GRAM_MTMR6-9"/>
</dbReference>
<feature type="binding site" evidence="6">
    <location>
        <begin position="339"/>
        <end position="345"/>
    </location>
    <ligand>
        <name>substrate</name>
    </ligand>
</feature>
<accession>A0AAV2THU2</accession>
<dbReference type="Proteomes" id="UP001497525">
    <property type="component" value="Unassembled WGS sequence"/>
</dbReference>
<evidence type="ECO:0000313" key="10">
    <source>
        <dbReference type="EMBL" id="CAL5136446.1"/>
    </source>
</evidence>
<dbReference type="InterPro" id="IPR016130">
    <property type="entry name" value="Tyr_Pase_AS"/>
</dbReference>
<dbReference type="PROSITE" id="PS50056">
    <property type="entry name" value="TYR_PHOSPHATASE_2"/>
    <property type="match status" value="1"/>
</dbReference>
<protein>
    <recommendedName>
        <fullName evidence="12">Phosphatidylinositol-3-phosphatase</fullName>
    </recommendedName>
</protein>
<evidence type="ECO:0000313" key="11">
    <source>
        <dbReference type="Proteomes" id="UP001497525"/>
    </source>
</evidence>
<dbReference type="AlphaFoldDB" id="A0AAV2THU2"/>
<dbReference type="SUPFAM" id="SSF52799">
    <property type="entry name" value="(Phosphotyrosine protein) phosphatases II"/>
    <property type="match status" value="1"/>
</dbReference>
<dbReference type="InterPro" id="IPR010569">
    <property type="entry name" value="Myotubularin-like_Pase_dom"/>
</dbReference>
<dbReference type="PROSITE" id="PS51339">
    <property type="entry name" value="PPASE_MYOTUBULARIN"/>
    <property type="match status" value="1"/>
</dbReference>